<evidence type="ECO:0000313" key="7">
    <source>
        <dbReference type="EMBL" id="NYI94398.1"/>
    </source>
</evidence>
<dbReference type="InterPro" id="IPR051313">
    <property type="entry name" value="Bact_iron-sidero_bind"/>
</dbReference>
<proteinExistence type="inferred from homology"/>
<dbReference type="AlphaFoldDB" id="A0A853BFZ6"/>
<evidence type="ECO:0000256" key="3">
    <source>
        <dbReference type="ARBA" id="ARBA00022448"/>
    </source>
</evidence>
<evidence type="ECO:0000256" key="5">
    <source>
        <dbReference type="SAM" id="SignalP"/>
    </source>
</evidence>
<dbReference type="CDD" id="cd01146">
    <property type="entry name" value="FhuD"/>
    <property type="match status" value="1"/>
</dbReference>
<dbReference type="PROSITE" id="PS51257">
    <property type="entry name" value="PROKAR_LIPOPROTEIN"/>
    <property type="match status" value="1"/>
</dbReference>
<dbReference type="SUPFAM" id="SSF53807">
    <property type="entry name" value="Helical backbone' metal receptor"/>
    <property type="match status" value="1"/>
</dbReference>
<evidence type="ECO:0000259" key="6">
    <source>
        <dbReference type="PROSITE" id="PS50983"/>
    </source>
</evidence>
<organism evidence="7 8">
    <name type="scientific">Streptomonospora nanhaiensis</name>
    <dbReference type="NCBI Taxonomy" id="1323731"/>
    <lineage>
        <taxon>Bacteria</taxon>
        <taxon>Bacillati</taxon>
        <taxon>Actinomycetota</taxon>
        <taxon>Actinomycetes</taxon>
        <taxon>Streptosporangiales</taxon>
        <taxon>Nocardiopsidaceae</taxon>
        <taxon>Streptomonospora</taxon>
    </lineage>
</organism>
<protein>
    <submittedName>
        <fullName evidence="7">Iron complex transport system substrate-binding protein</fullName>
    </submittedName>
</protein>
<name>A0A853BFZ6_9ACTN</name>
<comment type="similarity">
    <text evidence="2">Belongs to the bacterial solute-binding protein 8 family.</text>
</comment>
<dbReference type="GO" id="GO:1901678">
    <property type="term" value="P:iron coordination entity transport"/>
    <property type="evidence" value="ECO:0007669"/>
    <property type="project" value="UniProtKB-ARBA"/>
</dbReference>
<dbReference type="EMBL" id="JACCFO010000001">
    <property type="protein sequence ID" value="NYI94398.1"/>
    <property type="molecule type" value="Genomic_DNA"/>
</dbReference>
<dbReference type="RefSeq" id="WP_179766049.1">
    <property type="nucleotide sequence ID" value="NZ_JACCFO010000001.1"/>
</dbReference>
<evidence type="ECO:0000256" key="2">
    <source>
        <dbReference type="ARBA" id="ARBA00008814"/>
    </source>
</evidence>
<keyword evidence="4 5" id="KW-0732">Signal</keyword>
<gene>
    <name evidence="7" type="ORF">HNR12_000675</name>
</gene>
<evidence type="ECO:0000256" key="1">
    <source>
        <dbReference type="ARBA" id="ARBA00004196"/>
    </source>
</evidence>
<dbReference type="Gene3D" id="3.40.50.1980">
    <property type="entry name" value="Nitrogenase molybdenum iron protein domain"/>
    <property type="match status" value="2"/>
</dbReference>
<dbReference type="PANTHER" id="PTHR30532:SF24">
    <property type="entry name" value="FERRIC ENTEROBACTIN-BINDING PERIPLASMIC PROTEIN FEPB"/>
    <property type="match status" value="1"/>
</dbReference>
<dbReference type="PANTHER" id="PTHR30532">
    <property type="entry name" value="IRON III DICITRATE-BINDING PERIPLASMIC PROTEIN"/>
    <property type="match status" value="1"/>
</dbReference>
<feature type="chain" id="PRO_5038362741" evidence="5">
    <location>
        <begin position="24"/>
        <end position="343"/>
    </location>
</feature>
<dbReference type="Proteomes" id="UP000575985">
    <property type="component" value="Unassembled WGS sequence"/>
</dbReference>
<evidence type="ECO:0000313" key="8">
    <source>
        <dbReference type="Proteomes" id="UP000575985"/>
    </source>
</evidence>
<evidence type="ECO:0000256" key="4">
    <source>
        <dbReference type="ARBA" id="ARBA00022729"/>
    </source>
</evidence>
<accession>A0A853BFZ6</accession>
<comment type="subcellular location">
    <subcellularLocation>
        <location evidence="1">Cell envelope</location>
    </subcellularLocation>
</comment>
<dbReference type="InterPro" id="IPR002491">
    <property type="entry name" value="ABC_transptr_periplasmic_BD"/>
</dbReference>
<keyword evidence="3" id="KW-0813">Transport</keyword>
<sequence>MRSPLRAPALTSRLALAAAAALAAAGCGAPADTEDGASGGDWTPVTIEHAYGSTEITEKPERIVTVGWSDEATLLELGIVPVGMTASTYAGDKDGYLPWDLEKLEELDADKPELINTDDGISAEQVANLRPDLVLGVQSGMEESEYEQLSQVAPTVPYLDQPWMTDWQDQTLAIGRAVGMEQEAQDLAEETAARVEDAAEAHPEFAGTTFAVGSVVPDTNEFGFYVEQDARSVLMERLGFAPAGFLDDITVPDGQFYGTLSMEKAEDIDADVLVMWYNTPEERERLEENPVFQQIDAVRNGGYVAYDDPATAMAISTPNPLTLPWVLEDYTGDLAAAVEGEAE</sequence>
<comment type="caution">
    <text evidence="7">The sequence shown here is derived from an EMBL/GenBank/DDBJ whole genome shotgun (WGS) entry which is preliminary data.</text>
</comment>
<keyword evidence="8" id="KW-1185">Reference proteome</keyword>
<feature type="domain" description="Fe/B12 periplasmic-binding" evidence="6">
    <location>
        <begin position="62"/>
        <end position="338"/>
    </location>
</feature>
<dbReference type="GO" id="GO:0030288">
    <property type="term" value="C:outer membrane-bounded periplasmic space"/>
    <property type="evidence" value="ECO:0007669"/>
    <property type="project" value="TreeGrafter"/>
</dbReference>
<dbReference type="Pfam" id="PF01497">
    <property type="entry name" value="Peripla_BP_2"/>
    <property type="match status" value="1"/>
</dbReference>
<reference evidence="7 8" key="1">
    <citation type="submission" date="2020-07" db="EMBL/GenBank/DDBJ databases">
        <title>Sequencing the genomes of 1000 actinobacteria strains.</title>
        <authorList>
            <person name="Klenk H.-P."/>
        </authorList>
    </citation>
    <scope>NUCLEOTIDE SEQUENCE [LARGE SCALE GENOMIC DNA]</scope>
    <source>
        <strain evidence="7 8">DSM 45927</strain>
    </source>
</reference>
<dbReference type="PROSITE" id="PS50983">
    <property type="entry name" value="FE_B12_PBP"/>
    <property type="match status" value="1"/>
</dbReference>
<feature type="signal peptide" evidence="5">
    <location>
        <begin position="1"/>
        <end position="23"/>
    </location>
</feature>